<organism evidence="1 2">
    <name type="scientific">Araneus ventricosus</name>
    <name type="common">Orbweaver spider</name>
    <name type="synonym">Epeira ventricosa</name>
    <dbReference type="NCBI Taxonomy" id="182803"/>
    <lineage>
        <taxon>Eukaryota</taxon>
        <taxon>Metazoa</taxon>
        <taxon>Ecdysozoa</taxon>
        <taxon>Arthropoda</taxon>
        <taxon>Chelicerata</taxon>
        <taxon>Arachnida</taxon>
        <taxon>Araneae</taxon>
        <taxon>Araneomorphae</taxon>
        <taxon>Entelegynae</taxon>
        <taxon>Araneoidea</taxon>
        <taxon>Araneidae</taxon>
        <taxon>Araneus</taxon>
    </lineage>
</organism>
<protein>
    <submittedName>
        <fullName evidence="1">Uncharacterized protein</fullName>
    </submittedName>
</protein>
<name>A0A4Y2RX67_ARAVE</name>
<reference evidence="1 2" key="1">
    <citation type="journal article" date="2019" name="Sci. Rep.">
        <title>Orb-weaving spider Araneus ventricosus genome elucidates the spidroin gene catalogue.</title>
        <authorList>
            <person name="Kono N."/>
            <person name="Nakamura H."/>
            <person name="Ohtoshi R."/>
            <person name="Moran D.A.P."/>
            <person name="Shinohara A."/>
            <person name="Yoshida Y."/>
            <person name="Fujiwara M."/>
            <person name="Mori M."/>
            <person name="Tomita M."/>
            <person name="Arakawa K."/>
        </authorList>
    </citation>
    <scope>NUCLEOTIDE SEQUENCE [LARGE SCALE GENOMIC DNA]</scope>
</reference>
<dbReference type="EMBL" id="BGPR01018857">
    <property type="protein sequence ID" value="GBN80331.1"/>
    <property type="molecule type" value="Genomic_DNA"/>
</dbReference>
<dbReference type="Proteomes" id="UP000499080">
    <property type="component" value="Unassembled WGS sequence"/>
</dbReference>
<gene>
    <name evidence="1" type="ORF">AVEN_27727_1</name>
</gene>
<sequence length="114" mass="12756">MVIFVDTESWENTKGVSPFVSLLSPPARLLIKQTLMRFNGSFPVSCGYLSPVCQKPSSLLCQLFHCLQRRCVFTQCREGSVQEVLNFLKDSVVGFELLESLRELIPSVKVMAVG</sequence>
<proteinExistence type="predicted"/>
<dbReference type="AlphaFoldDB" id="A0A4Y2RX67"/>
<evidence type="ECO:0000313" key="1">
    <source>
        <dbReference type="EMBL" id="GBN80331.1"/>
    </source>
</evidence>
<evidence type="ECO:0000313" key="2">
    <source>
        <dbReference type="Proteomes" id="UP000499080"/>
    </source>
</evidence>
<comment type="caution">
    <text evidence="1">The sequence shown here is derived from an EMBL/GenBank/DDBJ whole genome shotgun (WGS) entry which is preliminary data.</text>
</comment>
<keyword evidence="2" id="KW-1185">Reference proteome</keyword>
<accession>A0A4Y2RX67</accession>